<evidence type="ECO:0000313" key="7">
    <source>
        <dbReference type="Proteomes" id="UP000821853"/>
    </source>
</evidence>
<keyword evidence="2 4" id="KW-0863">Zinc-finger</keyword>
<dbReference type="EMBL" id="JABSTR010000002">
    <property type="protein sequence ID" value="KAH9363671.1"/>
    <property type="molecule type" value="Genomic_DNA"/>
</dbReference>
<dbReference type="CDD" id="cd16449">
    <property type="entry name" value="RING-HC"/>
    <property type="match status" value="1"/>
</dbReference>
<dbReference type="InterPro" id="IPR017907">
    <property type="entry name" value="Znf_RING_CS"/>
</dbReference>
<evidence type="ECO:0000256" key="1">
    <source>
        <dbReference type="ARBA" id="ARBA00022723"/>
    </source>
</evidence>
<organism evidence="6 7">
    <name type="scientific">Haemaphysalis longicornis</name>
    <name type="common">Bush tick</name>
    <dbReference type="NCBI Taxonomy" id="44386"/>
    <lineage>
        <taxon>Eukaryota</taxon>
        <taxon>Metazoa</taxon>
        <taxon>Ecdysozoa</taxon>
        <taxon>Arthropoda</taxon>
        <taxon>Chelicerata</taxon>
        <taxon>Arachnida</taxon>
        <taxon>Acari</taxon>
        <taxon>Parasitiformes</taxon>
        <taxon>Ixodida</taxon>
        <taxon>Ixodoidea</taxon>
        <taxon>Ixodidae</taxon>
        <taxon>Haemaphysalinae</taxon>
        <taxon>Haemaphysalis</taxon>
    </lineage>
</organism>
<feature type="domain" description="RING-type" evidence="5">
    <location>
        <begin position="35"/>
        <end position="74"/>
    </location>
</feature>
<evidence type="ECO:0000256" key="3">
    <source>
        <dbReference type="ARBA" id="ARBA00022833"/>
    </source>
</evidence>
<protein>
    <recommendedName>
        <fullName evidence="5">RING-type domain-containing protein</fullName>
    </recommendedName>
</protein>
<keyword evidence="3" id="KW-0862">Zinc</keyword>
<evidence type="ECO:0000313" key="6">
    <source>
        <dbReference type="EMBL" id="KAH9363671.1"/>
    </source>
</evidence>
<comment type="caution">
    <text evidence="6">The sequence shown here is derived from an EMBL/GenBank/DDBJ whole genome shotgun (WGS) entry which is preliminary data.</text>
</comment>
<dbReference type="OMA" id="CRESEHR"/>
<sequence length="313" mass="34337">MSDQEVSLHRVRGFVSGVNWRVTKFTHAVPRHITCGLCHVISPATVLLPCLHTLCASCASRTASDGNIVCPFDQESFATGVCQKAHLQPATVDRLKACCWNEPRGCTFVGTLQAVLTHYDQECTFHAATCPRCNNDVLQHDLPSHYSAGCRGDSIAPAHGEPTFSRGLTVSADDIRTCLDELKALIRDPYQDRLPALQSKMNEILEEARNIDTQVEAIARICRESEHRLTQTLGELLTTLGRKIESQDALIAAHLKKNPQINDISVQVKNHGIRIDAIAKALSDSESKITDQLAEATQTLSTNLCRKTSVSTT</sequence>
<dbReference type="Proteomes" id="UP000821853">
    <property type="component" value="Chromosome 10"/>
</dbReference>
<dbReference type="InterPro" id="IPR001841">
    <property type="entry name" value="Znf_RING"/>
</dbReference>
<dbReference type="InterPro" id="IPR013083">
    <property type="entry name" value="Znf_RING/FYVE/PHD"/>
</dbReference>
<dbReference type="Gene3D" id="3.30.40.10">
    <property type="entry name" value="Zinc/RING finger domain, C3HC4 (zinc finger)"/>
    <property type="match status" value="1"/>
</dbReference>
<reference evidence="6 7" key="1">
    <citation type="journal article" date="2020" name="Cell">
        <title>Large-Scale Comparative Analyses of Tick Genomes Elucidate Their Genetic Diversity and Vector Capacities.</title>
        <authorList>
            <consortium name="Tick Genome and Microbiome Consortium (TIGMIC)"/>
            <person name="Jia N."/>
            <person name="Wang J."/>
            <person name="Shi W."/>
            <person name="Du L."/>
            <person name="Sun Y."/>
            <person name="Zhan W."/>
            <person name="Jiang J.F."/>
            <person name="Wang Q."/>
            <person name="Zhang B."/>
            <person name="Ji P."/>
            <person name="Bell-Sakyi L."/>
            <person name="Cui X.M."/>
            <person name="Yuan T.T."/>
            <person name="Jiang B.G."/>
            <person name="Yang W.F."/>
            <person name="Lam T.T."/>
            <person name="Chang Q.C."/>
            <person name="Ding S.J."/>
            <person name="Wang X.J."/>
            <person name="Zhu J.G."/>
            <person name="Ruan X.D."/>
            <person name="Zhao L."/>
            <person name="Wei J.T."/>
            <person name="Ye R.Z."/>
            <person name="Que T.C."/>
            <person name="Du C.H."/>
            <person name="Zhou Y.H."/>
            <person name="Cheng J.X."/>
            <person name="Dai P.F."/>
            <person name="Guo W.B."/>
            <person name="Han X.H."/>
            <person name="Huang E.J."/>
            <person name="Li L.F."/>
            <person name="Wei W."/>
            <person name="Gao Y.C."/>
            <person name="Liu J.Z."/>
            <person name="Shao H.Z."/>
            <person name="Wang X."/>
            <person name="Wang C.C."/>
            <person name="Yang T.C."/>
            <person name="Huo Q.B."/>
            <person name="Li W."/>
            <person name="Chen H.Y."/>
            <person name="Chen S.E."/>
            <person name="Zhou L.G."/>
            <person name="Ni X.B."/>
            <person name="Tian J.H."/>
            <person name="Sheng Y."/>
            <person name="Liu T."/>
            <person name="Pan Y.S."/>
            <person name="Xia L.Y."/>
            <person name="Li J."/>
            <person name="Zhao F."/>
            <person name="Cao W.C."/>
        </authorList>
    </citation>
    <scope>NUCLEOTIDE SEQUENCE [LARGE SCALE GENOMIC DNA]</scope>
    <source>
        <strain evidence="6">HaeL-2018</strain>
    </source>
</reference>
<dbReference type="VEuPathDB" id="VectorBase:HLOH_057520"/>
<dbReference type="PROSITE" id="PS00518">
    <property type="entry name" value="ZF_RING_1"/>
    <property type="match status" value="1"/>
</dbReference>
<dbReference type="SMART" id="SM00184">
    <property type="entry name" value="RING"/>
    <property type="match status" value="1"/>
</dbReference>
<dbReference type="AlphaFoldDB" id="A0A9J6FLI5"/>
<dbReference type="SUPFAM" id="SSF57850">
    <property type="entry name" value="RING/U-box"/>
    <property type="match status" value="1"/>
</dbReference>
<name>A0A9J6FLI5_HAELO</name>
<dbReference type="PROSITE" id="PS50089">
    <property type="entry name" value="ZF_RING_2"/>
    <property type="match status" value="1"/>
</dbReference>
<proteinExistence type="predicted"/>
<evidence type="ECO:0000259" key="5">
    <source>
        <dbReference type="PROSITE" id="PS50089"/>
    </source>
</evidence>
<accession>A0A9J6FLI5</accession>
<dbReference type="GO" id="GO:0008270">
    <property type="term" value="F:zinc ion binding"/>
    <property type="evidence" value="ECO:0007669"/>
    <property type="project" value="UniProtKB-KW"/>
</dbReference>
<dbReference type="SUPFAM" id="SSF49599">
    <property type="entry name" value="TRAF domain-like"/>
    <property type="match status" value="1"/>
</dbReference>
<keyword evidence="7" id="KW-1185">Reference proteome</keyword>
<evidence type="ECO:0000256" key="2">
    <source>
        <dbReference type="ARBA" id="ARBA00022771"/>
    </source>
</evidence>
<gene>
    <name evidence="6" type="ORF">HPB48_008012</name>
</gene>
<keyword evidence="1" id="KW-0479">Metal-binding</keyword>
<dbReference type="OrthoDB" id="6474719at2759"/>
<evidence type="ECO:0000256" key="4">
    <source>
        <dbReference type="PROSITE-ProRule" id="PRU00175"/>
    </source>
</evidence>